<reference evidence="3" key="1">
    <citation type="journal article" date="2015" name="BMC Genomics">
        <title>Draft genome of a commonly misdiagnosed multidrug resistant pathogen Candida auris.</title>
        <authorList>
            <person name="Chatterjee S."/>
            <person name="Alampalli S.V."/>
            <person name="Nageshan R.K."/>
            <person name="Chettiar S.T."/>
            <person name="Joshi S."/>
            <person name="Tatu U.S."/>
        </authorList>
    </citation>
    <scope>NUCLEOTIDE SEQUENCE [LARGE SCALE GENOMIC DNA]</scope>
    <source>
        <strain evidence="3">6684</strain>
    </source>
</reference>
<protein>
    <submittedName>
        <fullName evidence="2">Uncharacterized protein</fullName>
    </submittedName>
</protein>
<comment type="caution">
    <text evidence="2">The sequence shown here is derived from an EMBL/GenBank/DDBJ whole genome shotgun (WGS) entry which is preliminary data.</text>
</comment>
<dbReference type="Proteomes" id="UP000037122">
    <property type="component" value="Unassembled WGS sequence"/>
</dbReference>
<feature type="compositionally biased region" description="Basic residues" evidence="1">
    <location>
        <begin position="78"/>
        <end position="87"/>
    </location>
</feature>
<dbReference type="EMBL" id="LGST01000047">
    <property type="protein sequence ID" value="KND97006.1"/>
    <property type="molecule type" value="Genomic_DNA"/>
</dbReference>
<name>A0A0L0NS95_CANAR</name>
<sequence length="159" mass="18540">MKYQLSHTHDRHRFTTNQMQKILKKAKVVEKAEGIVWGKGKRGRAIKVCGLARRKKKKKCGVRSARGEEGEGSVNHQQKLHREKKRSRRGIEAKVYYTVFKGLPKNGKNLDPTRFFTFSSLLWTAFRRLRAFFYRQAPAPFFFPSPFRLQRGGRTKVSA</sequence>
<evidence type="ECO:0000313" key="2">
    <source>
        <dbReference type="EMBL" id="KND97006.1"/>
    </source>
</evidence>
<evidence type="ECO:0000313" key="3">
    <source>
        <dbReference type="Proteomes" id="UP000037122"/>
    </source>
</evidence>
<proteinExistence type="predicted"/>
<dbReference type="VEuPathDB" id="FungiDB:QG37_06701"/>
<feature type="region of interest" description="Disordered" evidence="1">
    <location>
        <begin position="59"/>
        <end position="87"/>
    </location>
</feature>
<evidence type="ECO:0000256" key="1">
    <source>
        <dbReference type="SAM" id="MobiDB-lite"/>
    </source>
</evidence>
<organism evidence="2 3">
    <name type="scientific">Candidozyma auris</name>
    <name type="common">Yeast</name>
    <name type="synonym">Candida auris</name>
    <dbReference type="NCBI Taxonomy" id="498019"/>
    <lineage>
        <taxon>Eukaryota</taxon>
        <taxon>Fungi</taxon>
        <taxon>Dikarya</taxon>
        <taxon>Ascomycota</taxon>
        <taxon>Saccharomycotina</taxon>
        <taxon>Pichiomycetes</taxon>
        <taxon>Metschnikowiaceae</taxon>
        <taxon>Candidozyma</taxon>
    </lineage>
</organism>
<dbReference type="AlphaFoldDB" id="A0A0L0NS95"/>
<gene>
    <name evidence="2" type="ORF">QG37_06701</name>
</gene>
<accession>A0A0L0NS95</accession>